<dbReference type="KEGG" id="dgi:Desgi_4293"/>
<dbReference type="HOGENOM" id="CLU_2952875_0_0_9"/>
<keyword evidence="1" id="KW-0812">Transmembrane</keyword>
<keyword evidence="3" id="KW-1185">Reference proteome</keyword>
<protein>
    <submittedName>
        <fullName evidence="2">Uncharacterized protein</fullName>
    </submittedName>
</protein>
<keyword evidence="1" id="KW-0472">Membrane</keyword>
<proteinExistence type="predicted"/>
<accession>R4KVB1</accession>
<feature type="transmembrane region" description="Helical" evidence="1">
    <location>
        <begin position="6"/>
        <end position="23"/>
    </location>
</feature>
<dbReference type="RefSeq" id="WP_006521408.1">
    <property type="nucleotide sequence ID" value="NC_021184.1"/>
</dbReference>
<keyword evidence="1" id="KW-1133">Transmembrane helix</keyword>
<reference evidence="2 3" key="1">
    <citation type="submission" date="2012-01" db="EMBL/GenBank/DDBJ databases">
        <title>Complete sequence of Desulfotomaculum gibsoniae DSM 7213.</title>
        <authorList>
            <consortium name="US DOE Joint Genome Institute"/>
            <person name="Lucas S."/>
            <person name="Han J."/>
            <person name="Lapidus A."/>
            <person name="Cheng J.-F."/>
            <person name="Goodwin L."/>
            <person name="Pitluck S."/>
            <person name="Peters L."/>
            <person name="Ovchinnikova G."/>
            <person name="Teshima H."/>
            <person name="Detter J.C."/>
            <person name="Han C."/>
            <person name="Tapia R."/>
            <person name="Land M."/>
            <person name="Hauser L."/>
            <person name="Kyrpides N."/>
            <person name="Ivanova N."/>
            <person name="Pagani I."/>
            <person name="Parshina S."/>
            <person name="Plugge C."/>
            <person name="Muyzer G."/>
            <person name="Kuever J."/>
            <person name="Ivanova A."/>
            <person name="Nazina T."/>
            <person name="Klenk H.-P."/>
            <person name="Brambilla E."/>
            <person name="Spring S."/>
            <person name="Stams A.F."/>
            <person name="Woyke T."/>
        </authorList>
    </citation>
    <scope>NUCLEOTIDE SEQUENCE [LARGE SCALE GENOMIC DNA]</scope>
    <source>
        <strain evidence="2 3">DSM 7213</strain>
    </source>
</reference>
<dbReference type="Proteomes" id="UP000013520">
    <property type="component" value="Chromosome"/>
</dbReference>
<dbReference type="AlphaFoldDB" id="R4KVB1"/>
<feature type="transmembrane region" description="Helical" evidence="1">
    <location>
        <begin position="35"/>
        <end position="56"/>
    </location>
</feature>
<gene>
    <name evidence="2" type="ORF">Desgi_4293</name>
</gene>
<sequence length="59" mass="6501">MENSLTLIVALIAFVFAASLIPMSKRKIRTRGVRIWRIITLALLVLAAFLSMFAPLGGK</sequence>
<organism evidence="2 3">
    <name type="scientific">Desulfoscipio gibsoniae DSM 7213</name>
    <dbReference type="NCBI Taxonomy" id="767817"/>
    <lineage>
        <taxon>Bacteria</taxon>
        <taxon>Bacillati</taxon>
        <taxon>Bacillota</taxon>
        <taxon>Clostridia</taxon>
        <taxon>Eubacteriales</taxon>
        <taxon>Desulfallaceae</taxon>
        <taxon>Desulfoscipio</taxon>
    </lineage>
</organism>
<evidence type="ECO:0000313" key="3">
    <source>
        <dbReference type="Proteomes" id="UP000013520"/>
    </source>
</evidence>
<evidence type="ECO:0000313" key="2">
    <source>
        <dbReference type="EMBL" id="AGL03536.1"/>
    </source>
</evidence>
<name>R4KVB1_9FIRM</name>
<dbReference type="EMBL" id="CP003273">
    <property type="protein sequence ID" value="AGL03536.1"/>
    <property type="molecule type" value="Genomic_DNA"/>
</dbReference>
<evidence type="ECO:0000256" key="1">
    <source>
        <dbReference type="SAM" id="Phobius"/>
    </source>
</evidence>
<dbReference type="OrthoDB" id="9978692at2"/>